<keyword evidence="5" id="KW-1185">Reference proteome</keyword>
<dbReference type="GO" id="GO:0005524">
    <property type="term" value="F:ATP binding"/>
    <property type="evidence" value="ECO:0007669"/>
    <property type="project" value="UniProtKB-KW"/>
</dbReference>
<dbReference type="Gene3D" id="3.40.50.300">
    <property type="entry name" value="P-loop containing nucleotide triphosphate hydrolases"/>
    <property type="match status" value="1"/>
</dbReference>
<dbReference type="AlphaFoldDB" id="A0A2T0LGD4"/>
<accession>A0A2T0LGD4</accession>
<feature type="domain" description="ABC transporter" evidence="3">
    <location>
        <begin position="1"/>
        <end position="186"/>
    </location>
</feature>
<dbReference type="PANTHER" id="PTHR42855">
    <property type="entry name" value="ABC TRANSPORTER ATP-BINDING SUBUNIT"/>
    <property type="match status" value="1"/>
</dbReference>
<dbReference type="InterPro" id="IPR027417">
    <property type="entry name" value="P-loop_NTPase"/>
</dbReference>
<evidence type="ECO:0000313" key="4">
    <source>
        <dbReference type="EMBL" id="PRX41332.1"/>
    </source>
</evidence>
<dbReference type="InterPro" id="IPR017871">
    <property type="entry name" value="ABC_transporter-like_CS"/>
</dbReference>
<organism evidence="4 5">
    <name type="scientific">Planifilum fimeticola</name>
    <dbReference type="NCBI Taxonomy" id="201975"/>
    <lineage>
        <taxon>Bacteria</taxon>
        <taxon>Bacillati</taxon>
        <taxon>Bacillota</taxon>
        <taxon>Bacilli</taxon>
        <taxon>Bacillales</taxon>
        <taxon>Thermoactinomycetaceae</taxon>
        <taxon>Planifilum</taxon>
    </lineage>
</organism>
<evidence type="ECO:0000259" key="3">
    <source>
        <dbReference type="PROSITE" id="PS50893"/>
    </source>
</evidence>
<dbReference type="GO" id="GO:0016887">
    <property type="term" value="F:ATP hydrolysis activity"/>
    <property type="evidence" value="ECO:0007669"/>
    <property type="project" value="InterPro"/>
</dbReference>
<protein>
    <submittedName>
        <fullName evidence="4">ABC transporter family protein</fullName>
    </submittedName>
</protein>
<reference evidence="4 5" key="1">
    <citation type="submission" date="2018-03" db="EMBL/GenBank/DDBJ databases">
        <title>Genomic Encyclopedia of Archaeal and Bacterial Type Strains, Phase II (KMG-II): from individual species to whole genera.</title>
        <authorList>
            <person name="Goeker M."/>
        </authorList>
    </citation>
    <scope>NUCLEOTIDE SEQUENCE [LARGE SCALE GENOMIC DNA]</scope>
    <source>
        <strain evidence="4 5">DSM 44946</strain>
    </source>
</reference>
<sequence>MKFGERVAVVGKNGAGKSTLLRLLTGEIAPDRGEVYIGPSVQAGYLSQQGWEGDPDMTVLEAFREEVPADAGTARQILDRFLFYGHSVFRKMRDLSGGERMRLRLAQLMHRDVNALILDEPTNHLDIDSREVLEEALRDFRGTILAVSHDRYFLNQLFAPVYWLENGTLTRYEGNYDEARRKRAER</sequence>
<dbReference type="Pfam" id="PF00005">
    <property type="entry name" value="ABC_tran"/>
    <property type="match status" value="1"/>
</dbReference>
<comment type="caution">
    <text evidence="4">The sequence shown here is derived from an EMBL/GenBank/DDBJ whole genome shotgun (WGS) entry which is preliminary data.</text>
</comment>
<dbReference type="CDD" id="cd03221">
    <property type="entry name" value="ABCF_EF-3"/>
    <property type="match status" value="1"/>
</dbReference>
<evidence type="ECO:0000256" key="2">
    <source>
        <dbReference type="ARBA" id="ARBA00022840"/>
    </source>
</evidence>
<dbReference type="SUPFAM" id="SSF52540">
    <property type="entry name" value="P-loop containing nucleoside triphosphate hydrolases"/>
    <property type="match status" value="1"/>
</dbReference>
<dbReference type="InterPro" id="IPR051309">
    <property type="entry name" value="ABCF_ATPase"/>
</dbReference>
<dbReference type="EMBL" id="PVNE01000007">
    <property type="protein sequence ID" value="PRX41332.1"/>
    <property type="molecule type" value="Genomic_DNA"/>
</dbReference>
<proteinExistence type="predicted"/>
<dbReference type="PANTHER" id="PTHR42855:SF2">
    <property type="entry name" value="DRUG RESISTANCE ABC TRANSPORTER,ATP-BINDING PROTEIN"/>
    <property type="match status" value="1"/>
</dbReference>
<evidence type="ECO:0000313" key="5">
    <source>
        <dbReference type="Proteomes" id="UP000237797"/>
    </source>
</evidence>
<dbReference type="SMART" id="SM00382">
    <property type="entry name" value="AAA"/>
    <property type="match status" value="1"/>
</dbReference>
<dbReference type="InterPro" id="IPR003439">
    <property type="entry name" value="ABC_transporter-like_ATP-bd"/>
</dbReference>
<dbReference type="PROSITE" id="PS00211">
    <property type="entry name" value="ABC_TRANSPORTER_1"/>
    <property type="match status" value="1"/>
</dbReference>
<dbReference type="Proteomes" id="UP000237797">
    <property type="component" value="Unassembled WGS sequence"/>
</dbReference>
<dbReference type="PROSITE" id="PS50893">
    <property type="entry name" value="ABC_TRANSPORTER_2"/>
    <property type="match status" value="1"/>
</dbReference>
<name>A0A2T0LGD4_9BACL</name>
<gene>
    <name evidence="4" type="ORF">CLV97_10798</name>
</gene>
<keyword evidence="2" id="KW-0067">ATP-binding</keyword>
<keyword evidence="1" id="KW-0547">Nucleotide-binding</keyword>
<evidence type="ECO:0000256" key="1">
    <source>
        <dbReference type="ARBA" id="ARBA00022741"/>
    </source>
</evidence>
<dbReference type="InterPro" id="IPR003593">
    <property type="entry name" value="AAA+_ATPase"/>
</dbReference>